<dbReference type="Gene3D" id="1.10.510.10">
    <property type="entry name" value="Transferase(Phosphotransferase) domain 1"/>
    <property type="match status" value="1"/>
</dbReference>
<evidence type="ECO:0000256" key="7">
    <source>
        <dbReference type="SAM" id="MobiDB-lite"/>
    </source>
</evidence>
<evidence type="ECO:0000259" key="8">
    <source>
        <dbReference type="PROSITE" id="PS50011"/>
    </source>
</evidence>
<evidence type="ECO:0000256" key="1">
    <source>
        <dbReference type="ARBA" id="ARBA00022527"/>
    </source>
</evidence>
<feature type="region of interest" description="Disordered" evidence="7">
    <location>
        <begin position="525"/>
        <end position="544"/>
    </location>
</feature>
<dbReference type="InterPro" id="IPR000719">
    <property type="entry name" value="Prot_kinase_dom"/>
</dbReference>
<evidence type="ECO:0000256" key="4">
    <source>
        <dbReference type="ARBA" id="ARBA00022777"/>
    </source>
</evidence>
<dbReference type="InterPro" id="IPR011009">
    <property type="entry name" value="Kinase-like_dom_sf"/>
</dbReference>
<dbReference type="InterPro" id="IPR017441">
    <property type="entry name" value="Protein_kinase_ATP_BS"/>
</dbReference>
<evidence type="ECO:0000256" key="5">
    <source>
        <dbReference type="ARBA" id="ARBA00022840"/>
    </source>
</evidence>
<name>A0ABP1P5G9_XYLVO</name>
<dbReference type="PROSITE" id="PS00108">
    <property type="entry name" value="PROTEIN_KINASE_ST"/>
    <property type="match status" value="1"/>
</dbReference>
<evidence type="ECO:0000256" key="6">
    <source>
        <dbReference type="PROSITE-ProRule" id="PRU10141"/>
    </source>
</evidence>
<sequence>MDFQSRTNSRPKFQPLRVKELLHFCESDDDESEDRTQESDCDSDSDDPQPLPPDDFIEDDSSDSLFLHTATHDNDLKGIHNVSGTIISLNSGKSASVDNVPEYKPESKSSVFYEDKDNMKNEKNTQCEESNQVKLSIETQIHKKISEVDESKNKLVSDIDVKMQSNQDELYNNDFQCLDNKRSCKLNNNSESVTSAFQHAENVSQFEVQSLHNSNIEKEPLELKATVNEEVSQFEMHNLQNTNVKRGSLELKLNDNEEKAHENVLQCGMQTLHNTNIKKEALELMPATNEEKAHCDNVSQFGRHTLQNTNVRKESLEFRLIGSEEKPHYENKLQCGTQISHNTNLKKEALELMPATNEEKVHCDNIPQFGRHTLQNTNVKKEPLEFRLIGNEEKPHYENILQCGMQTLYNTNIKKEALELMPTTNEEKAHCDNIPQFGIHTLQNTNIKKEPLEIKSIGNVEKPHYENILQCGIQTLHNTNIKKEALELMPTTNEEKVHCDNIPQFGIHNLQNTNVKKESLEFKSTGNEEKPHYENVSSSNKSLTSDTGTYVNSIDQWVLQTPLKHPPVNSMHPDPCFSRRNITQTPQSKVSDMSKNCGLTPATILSHWSQNNTKQTPLQNKSIKFKDSMQTPKNSVYFTPSIGRNETPRYSNTEVRKPLADTGGSMQNVASNRHLLQGSRLPKVNEVTPKIHNKSLCKNLNNMNLSEQISEISGNEVPVARLESNANEQLKDNKLSIENTVLDKETVKKTSDSKNVVHCSKDSKETLKPICNHPQNQQSKGSNCNQDQQQESKNIENKISNVQFSMPSNIPKARHNRTLFVKGKEYLILGTLGQGMSGEVLRVQNISSLELCAIKCVNLNRMDKDSAQGCLEEISMLHKLQAPCVVKMFDYEIKYPMVYVVMEMGDTDLSRLLKTMSQEKQISLTMILYYWTEMLTAVKHIHENGVIHSDLKPANFLLVRGRLKLIDFGIASSMNADMTSVVKNCPIGTLNYISPEALMDIGGNSDSPTRDVKYKISFKSDVWSLGCILYSLVYGRTPFQHIRSQWAKVNAITNPKLNISFPPNLPSGDGNKIISAPPVLIDVMRKCLQHNPKARPTVAELLEVEYIPSKQEHMSTKLPEIPANILVKIKRTLNEDEWRHLTWTLENARCT</sequence>
<keyword evidence="3 6" id="KW-0547">Nucleotide-binding</keyword>
<feature type="domain" description="Protein kinase" evidence="8">
    <location>
        <begin position="826"/>
        <end position="1107"/>
    </location>
</feature>
<dbReference type="SUPFAM" id="SSF56112">
    <property type="entry name" value="Protein kinase-like (PK-like)"/>
    <property type="match status" value="1"/>
</dbReference>
<keyword evidence="10" id="KW-1185">Reference proteome</keyword>
<keyword evidence="4" id="KW-0418">Kinase</keyword>
<dbReference type="PROSITE" id="PS00107">
    <property type="entry name" value="PROTEIN_KINASE_ATP"/>
    <property type="match status" value="1"/>
</dbReference>
<evidence type="ECO:0000256" key="3">
    <source>
        <dbReference type="ARBA" id="ARBA00022741"/>
    </source>
</evidence>
<reference evidence="9 10" key="1">
    <citation type="submission" date="2024-08" db="EMBL/GenBank/DDBJ databases">
        <authorList>
            <person name="Will J Nash"/>
            <person name="Angela Man"/>
            <person name="Seanna McTaggart"/>
            <person name="Kendall Baker"/>
            <person name="Tom Barker"/>
            <person name="Leah Catchpole"/>
            <person name="Alex Durrant"/>
            <person name="Karim Gharbi"/>
            <person name="Naomi Irish"/>
            <person name="Gemy Kaithakottil"/>
            <person name="Debby Ku"/>
            <person name="Aaliyah Providence"/>
            <person name="Felix Shaw"/>
            <person name="David Swarbreck"/>
            <person name="Chris Watkins"/>
            <person name="Ann M. McCartney"/>
            <person name="Giulio Formenti"/>
            <person name="Alice Mouton"/>
            <person name="Noel Vella"/>
            <person name="Bjorn M von Reumont"/>
            <person name="Adriana Vella"/>
            <person name="Wilfried Haerty"/>
        </authorList>
    </citation>
    <scope>NUCLEOTIDE SEQUENCE [LARGE SCALE GENOMIC DNA]</scope>
</reference>
<comment type="caution">
    <text evidence="9">The sequence shown here is derived from an EMBL/GenBank/DDBJ whole genome shotgun (WGS) entry which is preliminary data.</text>
</comment>
<dbReference type="EMBL" id="CAXAJV020001296">
    <property type="protein sequence ID" value="CAL7947856.1"/>
    <property type="molecule type" value="Genomic_DNA"/>
</dbReference>
<feature type="region of interest" description="Disordered" evidence="7">
    <location>
        <begin position="24"/>
        <end position="61"/>
    </location>
</feature>
<evidence type="ECO:0000313" key="9">
    <source>
        <dbReference type="EMBL" id="CAL7947856.1"/>
    </source>
</evidence>
<feature type="region of interest" description="Disordered" evidence="7">
    <location>
        <begin position="767"/>
        <end position="792"/>
    </location>
</feature>
<dbReference type="Proteomes" id="UP001642520">
    <property type="component" value="Unassembled WGS sequence"/>
</dbReference>
<dbReference type="SMART" id="SM00220">
    <property type="entry name" value="S_TKc"/>
    <property type="match status" value="1"/>
</dbReference>
<evidence type="ECO:0000256" key="2">
    <source>
        <dbReference type="ARBA" id="ARBA00022679"/>
    </source>
</evidence>
<organism evidence="9 10">
    <name type="scientific">Xylocopa violacea</name>
    <name type="common">Violet carpenter bee</name>
    <name type="synonym">Apis violacea</name>
    <dbReference type="NCBI Taxonomy" id="135666"/>
    <lineage>
        <taxon>Eukaryota</taxon>
        <taxon>Metazoa</taxon>
        <taxon>Ecdysozoa</taxon>
        <taxon>Arthropoda</taxon>
        <taxon>Hexapoda</taxon>
        <taxon>Insecta</taxon>
        <taxon>Pterygota</taxon>
        <taxon>Neoptera</taxon>
        <taxon>Endopterygota</taxon>
        <taxon>Hymenoptera</taxon>
        <taxon>Apocrita</taxon>
        <taxon>Aculeata</taxon>
        <taxon>Apoidea</taxon>
        <taxon>Anthophila</taxon>
        <taxon>Apidae</taxon>
        <taxon>Xylocopa</taxon>
        <taxon>Xylocopa</taxon>
    </lineage>
</organism>
<dbReference type="PANTHER" id="PTHR22974">
    <property type="entry name" value="MIXED LINEAGE PROTEIN KINASE"/>
    <property type="match status" value="1"/>
</dbReference>
<gene>
    <name evidence="9" type="ORF">XYLVIOL_LOCUS8550</name>
</gene>
<keyword evidence="2" id="KW-0808">Transferase</keyword>
<evidence type="ECO:0000313" key="10">
    <source>
        <dbReference type="Proteomes" id="UP001642520"/>
    </source>
</evidence>
<dbReference type="PROSITE" id="PS50011">
    <property type="entry name" value="PROTEIN_KINASE_DOM"/>
    <property type="match status" value="1"/>
</dbReference>
<dbReference type="Gene3D" id="3.30.200.20">
    <property type="entry name" value="Phosphorylase Kinase, domain 1"/>
    <property type="match status" value="1"/>
</dbReference>
<keyword evidence="1" id="KW-0723">Serine/threonine-protein kinase</keyword>
<dbReference type="PANTHER" id="PTHR22974:SF21">
    <property type="entry name" value="DUAL SPECIFICITY PROTEIN KINASE TTK"/>
    <property type="match status" value="1"/>
</dbReference>
<dbReference type="InterPro" id="IPR008271">
    <property type="entry name" value="Ser/Thr_kinase_AS"/>
</dbReference>
<dbReference type="Pfam" id="PF00069">
    <property type="entry name" value="Pkinase"/>
    <property type="match status" value="1"/>
</dbReference>
<feature type="compositionally biased region" description="Acidic residues" evidence="7">
    <location>
        <begin position="27"/>
        <end position="47"/>
    </location>
</feature>
<feature type="compositionally biased region" description="Polar residues" evidence="7">
    <location>
        <begin position="773"/>
        <end position="792"/>
    </location>
</feature>
<keyword evidence="5 6" id="KW-0067">ATP-binding</keyword>
<protein>
    <recommendedName>
        <fullName evidence="8">Protein kinase domain-containing protein</fullName>
    </recommendedName>
</protein>
<feature type="compositionally biased region" description="Polar residues" evidence="7">
    <location>
        <begin position="535"/>
        <end position="544"/>
    </location>
</feature>
<accession>A0ABP1P5G9</accession>
<feature type="binding site" evidence="6">
    <location>
        <position position="855"/>
    </location>
    <ligand>
        <name>ATP</name>
        <dbReference type="ChEBI" id="CHEBI:30616"/>
    </ligand>
</feature>
<proteinExistence type="predicted"/>